<dbReference type="FunFam" id="3.40.120.10:FF:000002">
    <property type="entry name" value="Phosphoglucosamine mutase"/>
    <property type="match status" value="1"/>
</dbReference>
<dbReference type="SUPFAM" id="SSF53738">
    <property type="entry name" value="Phosphoglucomutase, first 3 domains"/>
    <property type="match status" value="3"/>
</dbReference>
<evidence type="ECO:0000313" key="13">
    <source>
        <dbReference type="EMBL" id="KCZ89347.1"/>
    </source>
</evidence>
<dbReference type="InterPro" id="IPR036900">
    <property type="entry name" value="A-D-PHexomutase_C_sf"/>
</dbReference>
<feature type="domain" description="Alpha-D-phosphohexomutase alpha/beta/alpha" evidence="12">
    <location>
        <begin position="259"/>
        <end position="366"/>
    </location>
</feature>
<evidence type="ECO:0000256" key="1">
    <source>
        <dbReference type="ARBA" id="ARBA00010231"/>
    </source>
</evidence>
<sequence length="449" mass="46617">MARQYFGTDGIRGRVNTSPMTAETALRLSIAAARTFAPEGGREVVIGRDTRRSGDMIEAALVAGFTSMGITPVLLGVVPTPAVALMARETGAALGVMVSASHNKFEDNGLKLFSPEGIKFDDDTEEALEMAMGTALKGEYAAPAEITLPRTMAGTSNRYVRRCLDTLAGGQDFSKLKVVLDCAHGAGFETGPAALTELGAQLTVIGAAPDGININAGFGSTATGALKAAVLETGAHIGIALDGDADRLIVIDETGTEADGDQVMGLIAGEMHRTGRLKGGGMVATVMSNMGLSEYLKTEGLTLARTKVGDRYVGEHMRAHGFNLGGEQSGHIILSDVSTTGDGLLAGLQILSVLAARGGKASDMLRVFTPAPQELINIRYSGANPLESDRVKTALAEAEGLLGDRGRMVVRKSGTEPLIRVMAEALDEDLMLKALHHAANAVTAAAGNS</sequence>
<dbReference type="GO" id="GO:0004615">
    <property type="term" value="F:phosphomannomutase activity"/>
    <property type="evidence" value="ECO:0007669"/>
    <property type="project" value="TreeGrafter"/>
</dbReference>
<dbReference type="Pfam" id="PF00408">
    <property type="entry name" value="PGM_PMM_IV"/>
    <property type="match status" value="1"/>
</dbReference>
<keyword evidence="14" id="KW-1185">Reference proteome</keyword>
<evidence type="ECO:0000256" key="2">
    <source>
        <dbReference type="ARBA" id="ARBA00022553"/>
    </source>
</evidence>
<dbReference type="Pfam" id="PF02880">
    <property type="entry name" value="PGM_PMM_III"/>
    <property type="match status" value="1"/>
</dbReference>
<evidence type="ECO:0000256" key="7">
    <source>
        <dbReference type="ARBA" id="ARBA00068193"/>
    </source>
</evidence>
<dbReference type="FunFam" id="3.40.120.10:FF:000001">
    <property type="entry name" value="Phosphoglucosamine mutase"/>
    <property type="match status" value="1"/>
</dbReference>
<evidence type="ECO:0000259" key="9">
    <source>
        <dbReference type="Pfam" id="PF00408"/>
    </source>
</evidence>
<dbReference type="PRINTS" id="PR00509">
    <property type="entry name" value="PGMPMM"/>
</dbReference>
<comment type="catalytic activity">
    <reaction evidence="8">
        <text>alpha-D-glucosamine 1-phosphate = D-glucosamine 6-phosphate</text>
        <dbReference type="Rhea" id="RHEA:23424"/>
        <dbReference type="ChEBI" id="CHEBI:58516"/>
        <dbReference type="ChEBI" id="CHEBI:58725"/>
        <dbReference type="EC" id="5.4.2.10"/>
    </reaction>
</comment>
<dbReference type="FunFam" id="3.30.310.50:FF:000001">
    <property type="entry name" value="Phosphoglucosamine mutase"/>
    <property type="match status" value="1"/>
</dbReference>
<protein>
    <recommendedName>
        <fullName evidence="7 8">Phosphoglucosamine mutase</fullName>
        <ecNumber evidence="6 8">5.4.2.10</ecNumber>
    </recommendedName>
</protein>
<dbReference type="NCBIfam" id="NF008139">
    <property type="entry name" value="PRK10887.1"/>
    <property type="match status" value="1"/>
</dbReference>
<dbReference type="InterPro" id="IPR005843">
    <property type="entry name" value="A-D-PHexomutase_C"/>
</dbReference>
<evidence type="ECO:0000256" key="4">
    <source>
        <dbReference type="ARBA" id="ARBA00022842"/>
    </source>
</evidence>
<dbReference type="InterPro" id="IPR016055">
    <property type="entry name" value="A-D-PHexomutase_a/b/a-I/II/III"/>
</dbReference>
<dbReference type="Proteomes" id="UP000025061">
    <property type="component" value="Unassembled WGS sequence"/>
</dbReference>
<dbReference type="RefSeq" id="WP_011645202.1">
    <property type="nucleotide sequence ID" value="NZ_ARYI01000014.1"/>
</dbReference>
<evidence type="ECO:0000256" key="5">
    <source>
        <dbReference type="ARBA" id="ARBA00023235"/>
    </source>
</evidence>
<evidence type="ECO:0000256" key="6">
    <source>
        <dbReference type="ARBA" id="ARBA00066330"/>
    </source>
</evidence>
<feature type="binding site" evidence="8">
    <location>
        <position position="246"/>
    </location>
    <ligand>
        <name>Mg(2+)</name>
        <dbReference type="ChEBI" id="CHEBI:18420"/>
    </ligand>
</feature>
<comment type="function">
    <text evidence="8">Catalyzes the conversion of glucosamine-6-phosphate to glucosamine-1-phosphate.</text>
</comment>
<dbReference type="Gene3D" id="3.40.120.10">
    <property type="entry name" value="Alpha-D-Glucose-1,6-Bisphosphate, subunit A, domain 3"/>
    <property type="match status" value="3"/>
</dbReference>
<dbReference type="InterPro" id="IPR050060">
    <property type="entry name" value="Phosphoglucosamine_mutase"/>
</dbReference>
<feature type="domain" description="Alpha-D-phosphohexomutase alpha/beta/alpha" evidence="11">
    <location>
        <begin position="174"/>
        <end position="255"/>
    </location>
</feature>
<dbReference type="GO" id="GO:0008966">
    <property type="term" value="F:phosphoglucosamine mutase activity"/>
    <property type="evidence" value="ECO:0007669"/>
    <property type="project" value="UniProtKB-UniRule"/>
</dbReference>
<dbReference type="SUPFAM" id="SSF55957">
    <property type="entry name" value="Phosphoglucomutase, C-terminal domain"/>
    <property type="match status" value="1"/>
</dbReference>
<dbReference type="AlphaFoldDB" id="A0A059FFG7"/>
<comment type="similarity">
    <text evidence="1 8">Belongs to the phosphohexose mutase family.</text>
</comment>
<dbReference type="GO" id="GO:0006048">
    <property type="term" value="P:UDP-N-acetylglucosamine biosynthetic process"/>
    <property type="evidence" value="ECO:0007669"/>
    <property type="project" value="TreeGrafter"/>
</dbReference>
<feature type="binding site" description="via phosphate group" evidence="8">
    <location>
        <position position="101"/>
    </location>
    <ligand>
        <name>Mg(2+)</name>
        <dbReference type="ChEBI" id="CHEBI:18420"/>
    </ligand>
</feature>
<feature type="binding site" evidence="8">
    <location>
        <position position="244"/>
    </location>
    <ligand>
        <name>Mg(2+)</name>
        <dbReference type="ChEBI" id="CHEBI:18420"/>
    </ligand>
</feature>
<comment type="PTM">
    <text evidence="8">Activated by phosphorylation.</text>
</comment>
<reference evidence="13 14" key="1">
    <citation type="submission" date="2013-04" db="EMBL/GenBank/DDBJ databases">
        <title>Hyphomonas hirschiana VP5 Genome Sequencing.</title>
        <authorList>
            <person name="Lai Q."/>
            <person name="Shao Z."/>
        </authorList>
    </citation>
    <scope>NUCLEOTIDE SEQUENCE [LARGE SCALE GENOMIC DNA]</scope>
    <source>
        <strain evidence="13 14">VP5</strain>
    </source>
</reference>
<dbReference type="InterPro" id="IPR005841">
    <property type="entry name" value="Alpha-D-phosphohexomutase_SF"/>
</dbReference>
<dbReference type="OrthoDB" id="9803322at2"/>
<feature type="binding site" evidence="8">
    <location>
        <position position="242"/>
    </location>
    <ligand>
        <name>Mg(2+)</name>
        <dbReference type="ChEBI" id="CHEBI:18420"/>
    </ligand>
</feature>
<dbReference type="Pfam" id="PF02879">
    <property type="entry name" value="PGM_PMM_II"/>
    <property type="match status" value="1"/>
</dbReference>
<evidence type="ECO:0000313" key="14">
    <source>
        <dbReference type="Proteomes" id="UP000025061"/>
    </source>
</evidence>
<dbReference type="EMBL" id="ARYI01000014">
    <property type="protein sequence ID" value="KCZ89347.1"/>
    <property type="molecule type" value="Genomic_DNA"/>
</dbReference>
<dbReference type="InterPro" id="IPR006352">
    <property type="entry name" value="GlmM_bact"/>
</dbReference>
<dbReference type="GO" id="GO:0000287">
    <property type="term" value="F:magnesium ion binding"/>
    <property type="evidence" value="ECO:0007669"/>
    <property type="project" value="UniProtKB-UniRule"/>
</dbReference>
<name>A0A059FFG7_9PROT</name>
<dbReference type="PATRIC" id="fig|1280951.3.peg.2901"/>
<organism evidence="13 14">
    <name type="scientific">Hyphomonas hirschiana VP5</name>
    <dbReference type="NCBI Taxonomy" id="1280951"/>
    <lineage>
        <taxon>Bacteria</taxon>
        <taxon>Pseudomonadati</taxon>
        <taxon>Pseudomonadota</taxon>
        <taxon>Alphaproteobacteria</taxon>
        <taxon>Hyphomonadales</taxon>
        <taxon>Hyphomonadaceae</taxon>
        <taxon>Hyphomonas</taxon>
    </lineage>
</organism>
<dbReference type="SMR" id="A0A059FFG7"/>
<dbReference type="NCBIfam" id="TIGR01455">
    <property type="entry name" value="glmM"/>
    <property type="match status" value="1"/>
</dbReference>
<dbReference type="PANTHER" id="PTHR42946">
    <property type="entry name" value="PHOSPHOHEXOSE MUTASE"/>
    <property type="match status" value="1"/>
</dbReference>
<gene>
    <name evidence="8" type="primary">glmM</name>
    <name evidence="13" type="ORF">HHI_14392</name>
</gene>
<dbReference type="PANTHER" id="PTHR42946:SF1">
    <property type="entry name" value="PHOSPHOGLUCOMUTASE (ALPHA-D-GLUCOSE-1,6-BISPHOSPHATE-DEPENDENT)"/>
    <property type="match status" value="1"/>
</dbReference>
<keyword evidence="2 8" id="KW-0597">Phosphoprotein</keyword>
<comment type="cofactor">
    <cofactor evidence="8">
        <name>Mg(2+)</name>
        <dbReference type="ChEBI" id="CHEBI:18420"/>
    </cofactor>
    <text evidence="8">Binds 1 Mg(2+) ion per subunit.</text>
</comment>
<evidence type="ECO:0000259" key="10">
    <source>
        <dbReference type="Pfam" id="PF02878"/>
    </source>
</evidence>
<evidence type="ECO:0000259" key="12">
    <source>
        <dbReference type="Pfam" id="PF02880"/>
    </source>
</evidence>
<dbReference type="GO" id="GO:0005975">
    <property type="term" value="P:carbohydrate metabolic process"/>
    <property type="evidence" value="ECO:0007669"/>
    <property type="project" value="InterPro"/>
</dbReference>
<feature type="domain" description="Alpha-D-phosphohexomutase C-terminal" evidence="9">
    <location>
        <begin position="375"/>
        <end position="431"/>
    </location>
</feature>
<dbReference type="Pfam" id="PF02878">
    <property type="entry name" value="PGM_PMM_I"/>
    <property type="match status" value="1"/>
</dbReference>
<keyword evidence="5 8" id="KW-0413">Isomerase</keyword>
<feature type="active site" description="Phosphoserine intermediate" evidence="8">
    <location>
        <position position="101"/>
    </location>
</feature>
<dbReference type="InterPro" id="IPR005846">
    <property type="entry name" value="A-D-PHexomutase_a/b/a-III"/>
</dbReference>
<dbReference type="HAMAP" id="MF_01554_B">
    <property type="entry name" value="GlmM_B"/>
    <property type="match status" value="1"/>
</dbReference>
<keyword evidence="3 8" id="KW-0479">Metal-binding</keyword>
<dbReference type="GO" id="GO:0009252">
    <property type="term" value="P:peptidoglycan biosynthetic process"/>
    <property type="evidence" value="ECO:0007669"/>
    <property type="project" value="UniProtKB-ARBA"/>
</dbReference>
<dbReference type="InterPro" id="IPR005845">
    <property type="entry name" value="A-D-PHexomutase_a/b/a-II"/>
</dbReference>
<evidence type="ECO:0000256" key="8">
    <source>
        <dbReference type="HAMAP-Rule" id="MF_01554"/>
    </source>
</evidence>
<feature type="modified residue" description="Phosphoserine" evidence="8">
    <location>
        <position position="101"/>
    </location>
</feature>
<dbReference type="Gene3D" id="3.30.310.50">
    <property type="entry name" value="Alpha-D-phosphohexomutase, C-terminal domain"/>
    <property type="match status" value="1"/>
</dbReference>
<dbReference type="GO" id="GO:0005829">
    <property type="term" value="C:cytosol"/>
    <property type="evidence" value="ECO:0007669"/>
    <property type="project" value="TreeGrafter"/>
</dbReference>
<accession>A0A059FFG7</accession>
<evidence type="ECO:0000256" key="3">
    <source>
        <dbReference type="ARBA" id="ARBA00022723"/>
    </source>
</evidence>
<dbReference type="CDD" id="cd05802">
    <property type="entry name" value="GlmM"/>
    <property type="match status" value="1"/>
</dbReference>
<dbReference type="EC" id="5.4.2.10" evidence="6 8"/>
<dbReference type="InterPro" id="IPR005844">
    <property type="entry name" value="A-D-PHexomutase_a/b/a-I"/>
</dbReference>
<keyword evidence="4 8" id="KW-0460">Magnesium</keyword>
<proteinExistence type="inferred from homology"/>
<feature type="domain" description="Alpha-D-phosphohexomutase alpha/beta/alpha" evidence="10">
    <location>
        <begin position="3"/>
        <end position="132"/>
    </location>
</feature>
<evidence type="ECO:0000259" key="11">
    <source>
        <dbReference type="Pfam" id="PF02879"/>
    </source>
</evidence>
<comment type="caution">
    <text evidence="13">The sequence shown here is derived from an EMBL/GenBank/DDBJ whole genome shotgun (WGS) entry which is preliminary data.</text>
</comment>